<reference evidence="1" key="2">
    <citation type="submission" date="2021-01" db="EMBL/GenBank/DDBJ databases">
        <authorList>
            <person name="Schikora-Tamarit M.A."/>
        </authorList>
    </citation>
    <scope>NUCLEOTIDE SEQUENCE</scope>
    <source>
        <strain evidence="1">CBS6075</strain>
    </source>
</reference>
<dbReference type="GeneID" id="70233058"/>
<accession>A0A9P8PFA5</accession>
<sequence>MDVAESLENLAGQELDQVLVKTSVPSDQMSNRSTGNIFQENTVDIVFLLKAQVLHYVHMIQVFQRVNLCTERVHDLLGFPLRREPFGDHCLFHSNHFSGGDVQCKVHLAKRSNTDEFTLDPRKLFISKLSYRTSAGGRISKSESDEEELMLVATLTLWVSELVVLDGALANRPSSESTLSPSLSSSSGAFSNVIAFSLNGSNPPRWVRDRLIVLALVTVPPLSLSGDSGSGGGGLRLDFVLPVMDIGEESGIGGAGAER</sequence>
<dbReference type="RefSeq" id="XP_046064000.1">
    <property type="nucleotide sequence ID" value="XM_046201814.1"/>
</dbReference>
<reference evidence="1" key="1">
    <citation type="journal article" date="2021" name="Open Biol.">
        <title>Shared evolutionary footprints suggest mitochondrial oxidative damage underlies multiple complex I losses in fungi.</title>
        <authorList>
            <person name="Schikora-Tamarit M.A."/>
            <person name="Marcet-Houben M."/>
            <person name="Nosek J."/>
            <person name="Gabaldon T."/>
        </authorList>
    </citation>
    <scope>NUCLEOTIDE SEQUENCE</scope>
    <source>
        <strain evidence="1">CBS6075</strain>
    </source>
</reference>
<gene>
    <name evidence="1" type="ORF">OGAPHI_001090</name>
</gene>
<proteinExistence type="predicted"/>
<evidence type="ECO:0000313" key="1">
    <source>
        <dbReference type="EMBL" id="KAH3670575.1"/>
    </source>
</evidence>
<dbReference type="EMBL" id="JAEUBE010000087">
    <property type="protein sequence ID" value="KAH3670575.1"/>
    <property type="molecule type" value="Genomic_DNA"/>
</dbReference>
<dbReference type="AlphaFoldDB" id="A0A9P8PFA5"/>
<dbReference type="Proteomes" id="UP000769157">
    <property type="component" value="Unassembled WGS sequence"/>
</dbReference>
<protein>
    <submittedName>
        <fullName evidence="1">Uncharacterized protein</fullName>
    </submittedName>
</protein>
<comment type="caution">
    <text evidence="1">The sequence shown here is derived from an EMBL/GenBank/DDBJ whole genome shotgun (WGS) entry which is preliminary data.</text>
</comment>
<keyword evidence="2" id="KW-1185">Reference proteome</keyword>
<organism evidence="1 2">
    <name type="scientific">Ogataea philodendri</name>
    <dbReference type="NCBI Taxonomy" id="1378263"/>
    <lineage>
        <taxon>Eukaryota</taxon>
        <taxon>Fungi</taxon>
        <taxon>Dikarya</taxon>
        <taxon>Ascomycota</taxon>
        <taxon>Saccharomycotina</taxon>
        <taxon>Pichiomycetes</taxon>
        <taxon>Pichiales</taxon>
        <taxon>Pichiaceae</taxon>
        <taxon>Ogataea</taxon>
    </lineage>
</organism>
<name>A0A9P8PFA5_9ASCO</name>
<evidence type="ECO:0000313" key="2">
    <source>
        <dbReference type="Proteomes" id="UP000769157"/>
    </source>
</evidence>